<gene>
    <name evidence="7" type="ORF">ACFSAV_10015</name>
</gene>
<keyword evidence="2" id="KW-1003">Cell membrane</keyword>
<keyword evidence="3 6" id="KW-0812">Transmembrane</keyword>
<name>A0ABW4NWK5_9PAST</name>
<dbReference type="PANTHER" id="PTHR30086">
    <property type="entry name" value="ARGININE EXPORTER PROTEIN ARGO"/>
    <property type="match status" value="1"/>
</dbReference>
<feature type="transmembrane region" description="Helical" evidence="6">
    <location>
        <begin position="183"/>
        <end position="204"/>
    </location>
</feature>
<dbReference type="Proteomes" id="UP001597420">
    <property type="component" value="Unassembled WGS sequence"/>
</dbReference>
<evidence type="ECO:0000256" key="3">
    <source>
        <dbReference type="ARBA" id="ARBA00022692"/>
    </source>
</evidence>
<evidence type="ECO:0000256" key="6">
    <source>
        <dbReference type="SAM" id="Phobius"/>
    </source>
</evidence>
<feature type="transmembrane region" description="Helical" evidence="6">
    <location>
        <begin position="6"/>
        <end position="26"/>
    </location>
</feature>
<evidence type="ECO:0000256" key="4">
    <source>
        <dbReference type="ARBA" id="ARBA00022989"/>
    </source>
</evidence>
<dbReference type="EMBL" id="JBHUFP010000025">
    <property type="protein sequence ID" value="MFD1806690.1"/>
    <property type="molecule type" value="Genomic_DNA"/>
</dbReference>
<protein>
    <submittedName>
        <fullName evidence="7">LysE/ArgO family amino acid transporter</fullName>
    </submittedName>
</protein>
<evidence type="ECO:0000313" key="8">
    <source>
        <dbReference type="Proteomes" id="UP001597420"/>
    </source>
</evidence>
<proteinExistence type="predicted"/>
<dbReference type="InterPro" id="IPR001123">
    <property type="entry name" value="LeuE-type"/>
</dbReference>
<keyword evidence="8" id="KW-1185">Reference proteome</keyword>
<feature type="transmembrane region" description="Helical" evidence="6">
    <location>
        <begin position="148"/>
        <end position="171"/>
    </location>
</feature>
<dbReference type="PANTHER" id="PTHR30086:SF20">
    <property type="entry name" value="ARGININE EXPORTER PROTEIN ARGO-RELATED"/>
    <property type="match status" value="1"/>
</dbReference>
<evidence type="ECO:0000313" key="7">
    <source>
        <dbReference type="EMBL" id="MFD1806690.1"/>
    </source>
</evidence>
<accession>A0ABW4NWK5</accession>
<dbReference type="RefSeq" id="WP_379099175.1">
    <property type="nucleotide sequence ID" value="NZ_JBHUFP010000025.1"/>
</dbReference>
<evidence type="ECO:0000256" key="1">
    <source>
        <dbReference type="ARBA" id="ARBA00004651"/>
    </source>
</evidence>
<keyword evidence="4 6" id="KW-1133">Transmembrane helix</keyword>
<organism evidence="7 8">
    <name type="scientific">Pasteurella oralis</name>
    <dbReference type="NCBI Taxonomy" id="1071947"/>
    <lineage>
        <taxon>Bacteria</taxon>
        <taxon>Pseudomonadati</taxon>
        <taxon>Pseudomonadota</taxon>
        <taxon>Gammaproteobacteria</taxon>
        <taxon>Pasteurellales</taxon>
        <taxon>Pasteurellaceae</taxon>
        <taxon>Pasteurella</taxon>
    </lineage>
</organism>
<feature type="transmembrane region" description="Helical" evidence="6">
    <location>
        <begin position="38"/>
        <end position="61"/>
    </location>
</feature>
<dbReference type="Pfam" id="PF01810">
    <property type="entry name" value="LysE"/>
    <property type="match status" value="1"/>
</dbReference>
<sequence>MESMLHGFFVTAGLIIAIGAQNAFVLKQGLLKQHILPVILTCFICDIILISIGVLGLGSLISQSPTATVALAVVGALFLFIYGANAFRSAYQGNSVVQLEQRNAQTQSVLKAIFTTLMITLLNPHVYLDTVVIIGGIAGTLTLEQKGFFLLGALSVSGLWFFSLGYSARLFIPLFQRPVTWRILDIVIGFVMWGIAISLMQYALAML</sequence>
<reference evidence="8" key="1">
    <citation type="journal article" date="2019" name="Int. J. Syst. Evol. Microbiol.">
        <title>The Global Catalogue of Microorganisms (GCM) 10K type strain sequencing project: providing services to taxonomists for standard genome sequencing and annotation.</title>
        <authorList>
            <consortium name="The Broad Institute Genomics Platform"/>
            <consortium name="The Broad Institute Genome Sequencing Center for Infectious Disease"/>
            <person name="Wu L."/>
            <person name="Ma J."/>
        </authorList>
    </citation>
    <scope>NUCLEOTIDE SEQUENCE [LARGE SCALE GENOMIC DNA]</scope>
    <source>
        <strain evidence="8">CCM 7950</strain>
    </source>
</reference>
<comment type="caution">
    <text evidence="7">The sequence shown here is derived from an EMBL/GenBank/DDBJ whole genome shotgun (WGS) entry which is preliminary data.</text>
</comment>
<evidence type="ECO:0000256" key="5">
    <source>
        <dbReference type="ARBA" id="ARBA00023136"/>
    </source>
</evidence>
<keyword evidence="5 6" id="KW-0472">Membrane</keyword>
<evidence type="ECO:0000256" key="2">
    <source>
        <dbReference type="ARBA" id="ARBA00022475"/>
    </source>
</evidence>
<feature type="transmembrane region" description="Helical" evidence="6">
    <location>
        <begin position="67"/>
        <end position="87"/>
    </location>
</feature>
<comment type="subcellular location">
    <subcellularLocation>
        <location evidence="1">Cell membrane</location>
        <topology evidence="1">Multi-pass membrane protein</topology>
    </subcellularLocation>
</comment>